<keyword evidence="7" id="KW-1185">Reference proteome</keyword>
<dbReference type="HOGENOM" id="CLU_001305_0_1_1"/>
<dbReference type="PANTHER" id="PTHR45641:SF19">
    <property type="entry name" value="NEPHROCYSTIN-3"/>
    <property type="match status" value="1"/>
</dbReference>
<dbReference type="Proteomes" id="UP000054166">
    <property type="component" value="Unassembled WGS sequence"/>
</dbReference>
<evidence type="ECO:0000256" key="3">
    <source>
        <dbReference type="SAM" id="Coils"/>
    </source>
</evidence>
<evidence type="ECO:0000256" key="4">
    <source>
        <dbReference type="SAM" id="MobiDB-lite"/>
    </source>
</evidence>
<dbReference type="SUPFAM" id="SSF48452">
    <property type="entry name" value="TPR-like"/>
    <property type="match status" value="3"/>
</dbReference>
<dbReference type="STRING" id="765440.A0A0C3CPS1"/>
<proteinExistence type="predicted"/>
<keyword evidence="1" id="KW-0677">Repeat</keyword>
<dbReference type="InterPro" id="IPR024983">
    <property type="entry name" value="CHAT_dom"/>
</dbReference>
<evidence type="ECO:0000256" key="2">
    <source>
        <dbReference type="ARBA" id="ARBA00022803"/>
    </source>
</evidence>
<name>A0A0C3CPS1_PILCF</name>
<dbReference type="InterPro" id="IPR011990">
    <property type="entry name" value="TPR-like_helical_dom_sf"/>
</dbReference>
<dbReference type="PANTHER" id="PTHR45641">
    <property type="entry name" value="TETRATRICOPEPTIDE REPEAT PROTEIN (AFU_ORTHOLOGUE AFUA_6G03870)"/>
    <property type="match status" value="1"/>
</dbReference>
<dbReference type="Pfam" id="PF12770">
    <property type="entry name" value="CHAT"/>
    <property type="match status" value="1"/>
</dbReference>
<dbReference type="OrthoDB" id="9991317at2759"/>
<reference evidence="6 7" key="1">
    <citation type="submission" date="2014-04" db="EMBL/GenBank/DDBJ databases">
        <authorList>
            <consortium name="DOE Joint Genome Institute"/>
            <person name="Kuo A."/>
            <person name="Tarkka M."/>
            <person name="Buscot F."/>
            <person name="Kohler A."/>
            <person name="Nagy L.G."/>
            <person name="Floudas D."/>
            <person name="Copeland A."/>
            <person name="Barry K.W."/>
            <person name="Cichocki N."/>
            <person name="Veneault-Fourrey C."/>
            <person name="LaButti K."/>
            <person name="Lindquist E.A."/>
            <person name="Lipzen A."/>
            <person name="Lundell T."/>
            <person name="Morin E."/>
            <person name="Murat C."/>
            <person name="Sun H."/>
            <person name="Tunlid A."/>
            <person name="Henrissat B."/>
            <person name="Grigoriev I.V."/>
            <person name="Hibbett D.S."/>
            <person name="Martin F."/>
            <person name="Nordberg H.P."/>
            <person name="Cantor M.N."/>
            <person name="Hua S.X."/>
        </authorList>
    </citation>
    <scope>NUCLEOTIDE SEQUENCE [LARGE SCALE GENOMIC DNA]</scope>
    <source>
        <strain evidence="6 7">F 1598</strain>
    </source>
</reference>
<organism evidence="6 7">
    <name type="scientific">Piloderma croceum (strain F 1598)</name>
    <dbReference type="NCBI Taxonomy" id="765440"/>
    <lineage>
        <taxon>Eukaryota</taxon>
        <taxon>Fungi</taxon>
        <taxon>Dikarya</taxon>
        <taxon>Basidiomycota</taxon>
        <taxon>Agaricomycotina</taxon>
        <taxon>Agaricomycetes</taxon>
        <taxon>Agaricomycetidae</taxon>
        <taxon>Atheliales</taxon>
        <taxon>Atheliaceae</taxon>
        <taxon>Piloderma</taxon>
    </lineage>
</organism>
<dbReference type="Gene3D" id="1.25.40.10">
    <property type="entry name" value="Tetratricopeptide repeat domain"/>
    <property type="match status" value="4"/>
</dbReference>
<feature type="region of interest" description="Disordered" evidence="4">
    <location>
        <begin position="30"/>
        <end position="65"/>
    </location>
</feature>
<accession>A0A0C3CPS1</accession>
<evidence type="ECO:0000313" key="7">
    <source>
        <dbReference type="Proteomes" id="UP000054166"/>
    </source>
</evidence>
<evidence type="ECO:0000259" key="5">
    <source>
        <dbReference type="Pfam" id="PF12770"/>
    </source>
</evidence>
<gene>
    <name evidence="6" type="ORF">PILCRDRAFT_798</name>
</gene>
<dbReference type="InParanoid" id="A0A0C3CPS1"/>
<sequence>MIPDSNLEGDNESLFSASAQDEAIAAQLQYWPDSSSPESSPKSLPESSCGSSCGSSNGSSYESSCDSSSHSSDLYEVIAKHREALLLQPGEHPDSVSDSDFFTLVSALAEESNIDETVVLADLHEANMLQSLRQLGSALHSQFHHSDNLSDLNDAVLQYRKALSLVPTPHDERQGVLSHLAKILVCRFRQTDHRADIEEAISLYRDALELLPLEHHKRSSMLNALATALFVLFRESDQLPAVDEAILLFHKSLALSQSDRSTTLIILATCVQSRFDISGDRADLEEAIALNREALDLLPYGDPRQHCLLDTLSETFLAQFERSDQLSDLEEAILQLRQTLETYPAQPTLLDALAKAMKSRFDHTDQLADIDEAIVLHRESLSLLHPEDCNRLGSLSHLGFSLHRRFHRSNSVSDIDEALSMHQEALSLVPASHHERWDILNNIANSFGCRFHHTGQLLDLDQALSLRREALALQPPDHDILDRLAEDLMTRFRHLKQRTDADGAVSLYKEALDLLPSNDPRRANALNILATTLYKLFLESGELPTLNEAVSLLRESLTLPECDRPVIFTNLAVCLHSRYEFSGQPTDQAEAISLNREALDLLPQVDTRRSFSVDTLCKSLLRPTEHSGQLSDIDEAVSLQRKYLIQSHGLTNNEDRATLLVTLAKALHERYKGSARDQCEDLDEAIKFLREALTLVQDQPRLRFPALTVLADILCVRFHHSGEVVFLDEAISLPREVLDQLPPSHPDRPNALKSLSSCLIELYNHTHQLPTLDKSISLKREILDMMPPSHPVRSIELFNLARTLERRFFNSRQGEDLDEAIIICRETSQTLTPMHPDTCVVSHSLGNLLNQQFLRTKRSDDLHDAVDAFRNAVKCESAPISQRFFAAQRWADCADSGNHDSAIEAYIAAIGFLPRLAVGLDLQSRQQVLTSGTDGLARDATACAIRSGKFDLAVELLEEGRAVFWSQVLQLRNPLSELTLEAPELAQELKDISSALEQGSFRTKSRNMSDTPEIALAVEQESNKLRRLNEQWLAGLEAVRKLSGFEDFLRTKRLATLQMAAAALPMSGCAALVLRSTEKDVLHVPLPQFSLDTAKELVDKMQKLANTAHPQAHEDRSMRRLATAGDDEDIFRRVLATLWTSVVDPIFHKLDLEKSTIPPRLWWCPTGQFTSLPIHAAGIYDADGGESVSDFVISSYIPTLTTLLTPPPPPPPTLDSFKMLVVIQPTGQDPLPHTREELDKIKDHVKAECLTKYGTPEAPACIDKILLDIPAVSIVHLACHGQQNPNPLDSALILDDGRLTVA</sequence>
<evidence type="ECO:0000313" key="6">
    <source>
        <dbReference type="EMBL" id="KIM91667.1"/>
    </source>
</evidence>
<reference evidence="7" key="2">
    <citation type="submission" date="2015-01" db="EMBL/GenBank/DDBJ databases">
        <title>Evolutionary Origins and Diversification of the Mycorrhizal Mutualists.</title>
        <authorList>
            <consortium name="DOE Joint Genome Institute"/>
            <consortium name="Mycorrhizal Genomics Consortium"/>
            <person name="Kohler A."/>
            <person name="Kuo A."/>
            <person name="Nagy L.G."/>
            <person name="Floudas D."/>
            <person name="Copeland A."/>
            <person name="Barry K.W."/>
            <person name="Cichocki N."/>
            <person name="Veneault-Fourrey C."/>
            <person name="LaButti K."/>
            <person name="Lindquist E.A."/>
            <person name="Lipzen A."/>
            <person name="Lundell T."/>
            <person name="Morin E."/>
            <person name="Murat C."/>
            <person name="Riley R."/>
            <person name="Ohm R."/>
            <person name="Sun H."/>
            <person name="Tunlid A."/>
            <person name="Henrissat B."/>
            <person name="Grigoriev I.V."/>
            <person name="Hibbett D.S."/>
            <person name="Martin F."/>
        </authorList>
    </citation>
    <scope>NUCLEOTIDE SEQUENCE [LARGE SCALE GENOMIC DNA]</scope>
    <source>
        <strain evidence="7">F 1598</strain>
    </source>
</reference>
<feature type="coiled-coil region" evidence="3">
    <location>
        <begin position="672"/>
        <end position="699"/>
    </location>
</feature>
<protein>
    <recommendedName>
        <fullName evidence="5">CHAT domain-containing protein</fullName>
    </recommendedName>
</protein>
<keyword evidence="3" id="KW-0175">Coiled coil</keyword>
<feature type="domain" description="CHAT" evidence="5">
    <location>
        <begin position="1133"/>
        <end position="1300"/>
    </location>
</feature>
<feature type="compositionally biased region" description="Low complexity" evidence="4">
    <location>
        <begin position="33"/>
        <end position="65"/>
    </location>
</feature>
<keyword evidence="2" id="KW-0802">TPR repeat</keyword>
<evidence type="ECO:0000256" key="1">
    <source>
        <dbReference type="ARBA" id="ARBA00022737"/>
    </source>
</evidence>
<dbReference type="EMBL" id="KN832971">
    <property type="protein sequence ID" value="KIM91667.1"/>
    <property type="molecule type" value="Genomic_DNA"/>
</dbReference>